<dbReference type="Pfam" id="PF00300">
    <property type="entry name" value="His_Phos_1"/>
    <property type="match status" value="1"/>
</dbReference>
<organism evidence="1 2">
    <name type="scientific">Candidatus Woesebacteria bacterium GW2011_GWB1_38_5b</name>
    <dbReference type="NCBI Taxonomy" id="1618569"/>
    <lineage>
        <taxon>Bacteria</taxon>
        <taxon>Candidatus Woeseibacteriota</taxon>
    </lineage>
</organism>
<accession>A0A0G0K9Y1</accession>
<dbReference type="Gene3D" id="3.40.50.1240">
    <property type="entry name" value="Phosphoglycerate mutase-like"/>
    <property type="match status" value="1"/>
</dbReference>
<proteinExistence type="predicted"/>
<dbReference type="PANTHER" id="PTHR48100">
    <property type="entry name" value="BROAD-SPECIFICITY PHOSPHATASE YOR283W-RELATED"/>
    <property type="match status" value="1"/>
</dbReference>
<dbReference type="SUPFAM" id="SSF53254">
    <property type="entry name" value="Phosphoglycerate mutase-like"/>
    <property type="match status" value="1"/>
</dbReference>
<name>A0A0G0K9Y1_9BACT</name>
<dbReference type="AlphaFoldDB" id="A0A0G0K9Y1"/>
<dbReference type="GO" id="GO:0005737">
    <property type="term" value="C:cytoplasm"/>
    <property type="evidence" value="ECO:0007669"/>
    <property type="project" value="TreeGrafter"/>
</dbReference>
<dbReference type="CDD" id="cd07067">
    <property type="entry name" value="HP_PGM_like"/>
    <property type="match status" value="1"/>
</dbReference>
<protein>
    <submittedName>
        <fullName evidence="1">Phosphoglycerate mutase</fullName>
    </submittedName>
</protein>
<dbReference type="PANTHER" id="PTHR48100:SF1">
    <property type="entry name" value="HISTIDINE PHOSPHATASE FAMILY PROTEIN-RELATED"/>
    <property type="match status" value="1"/>
</dbReference>
<reference evidence="1 2" key="1">
    <citation type="journal article" date="2015" name="Nature">
        <title>rRNA introns, odd ribosomes, and small enigmatic genomes across a large radiation of phyla.</title>
        <authorList>
            <person name="Brown C.T."/>
            <person name="Hug L.A."/>
            <person name="Thomas B.C."/>
            <person name="Sharon I."/>
            <person name="Castelle C.J."/>
            <person name="Singh A."/>
            <person name="Wilkins M.J."/>
            <person name="Williams K.H."/>
            <person name="Banfield J.F."/>
        </authorList>
    </citation>
    <scope>NUCLEOTIDE SEQUENCE [LARGE SCALE GENOMIC DNA]</scope>
</reference>
<dbReference type="Proteomes" id="UP000034181">
    <property type="component" value="Unassembled WGS sequence"/>
</dbReference>
<dbReference type="PATRIC" id="fig|1618569.3.peg.243"/>
<dbReference type="InterPro" id="IPR050275">
    <property type="entry name" value="PGM_Phosphatase"/>
</dbReference>
<dbReference type="EMBL" id="LBUZ01000008">
    <property type="protein sequence ID" value="KKQ75622.1"/>
    <property type="molecule type" value="Genomic_DNA"/>
</dbReference>
<evidence type="ECO:0000313" key="2">
    <source>
        <dbReference type="Proteomes" id="UP000034181"/>
    </source>
</evidence>
<dbReference type="GO" id="GO:0016791">
    <property type="term" value="F:phosphatase activity"/>
    <property type="evidence" value="ECO:0007669"/>
    <property type="project" value="TreeGrafter"/>
</dbReference>
<gene>
    <name evidence="1" type="ORF">US96_C0008G0008</name>
</gene>
<sequence length="206" mass="23593">MDKDRDIYLVRHLPTEMNISGGFMGREFDPPIVDQEIEGFQEKITALMPSMSLDSVSFYSSPALRCRQTSEILQKTLNIGDSYIKLVPDLVETDFGEATGLTVKQIREKFPEVHEAWINDMSRVAYPGGETYQQVQERAWNALQEIIRETKDDSSVFICSHVDVIKMTLFKAFEIPISQKKFFVIPNGGICTLVLQSNELKFKPYR</sequence>
<dbReference type="PIRSF" id="PIRSF000709">
    <property type="entry name" value="6PFK_2-Ptase"/>
    <property type="match status" value="1"/>
</dbReference>
<comment type="caution">
    <text evidence="1">The sequence shown here is derived from an EMBL/GenBank/DDBJ whole genome shotgun (WGS) entry which is preliminary data.</text>
</comment>
<dbReference type="InterPro" id="IPR029033">
    <property type="entry name" value="His_PPase_superfam"/>
</dbReference>
<dbReference type="InterPro" id="IPR013078">
    <property type="entry name" value="His_Pase_superF_clade-1"/>
</dbReference>
<evidence type="ECO:0000313" key="1">
    <source>
        <dbReference type="EMBL" id="KKQ75622.1"/>
    </source>
</evidence>
<dbReference type="SMART" id="SM00855">
    <property type="entry name" value="PGAM"/>
    <property type="match status" value="1"/>
</dbReference>